<name>B9XBY1_PEDPL</name>
<sequence>MCSQPDSTGQEDTFIKFLHQTVAASASVIGFLSVAKAQDTAEETFPPAFTQFYYDEDYS</sequence>
<gene>
    <name evidence="1" type="ORF">Cflav_PD5084</name>
</gene>
<dbReference type="AlphaFoldDB" id="B9XBY1"/>
<dbReference type="STRING" id="320771.Cflav_PD5084"/>
<evidence type="ECO:0000313" key="1">
    <source>
        <dbReference type="EMBL" id="EEF62449.1"/>
    </source>
</evidence>
<evidence type="ECO:0000313" key="2">
    <source>
        <dbReference type="Proteomes" id="UP000003688"/>
    </source>
</evidence>
<dbReference type="RefSeq" id="WP_007413329.1">
    <property type="nucleotide sequence ID" value="NZ_ABOX02000004.1"/>
</dbReference>
<organism evidence="1 2">
    <name type="scientific">Pedosphaera parvula (strain Ellin514)</name>
    <dbReference type="NCBI Taxonomy" id="320771"/>
    <lineage>
        <taxon>Bacteria</taxon>
        <taxon>Pseudomonadati</taxon>
        <taxon>Verrucomicrobiota</taxon>
        <taxon>Pedosphaerae</taxon>
        <taxon>Pedosphaerales</taxon>
        <taxon>Pedosphaeraceae</taxon>
        <taxon>Pedosphaera</taxon>
    </lineage>
</organism>
<keyword evidence="2" id="KW-1185">Reference proteome</keyword>
<reference evidence="1 2" key="1">
    <citation type="journal article" date="2011" name="J. Bacteriol.">
        <title>Genome sequence of 'Pedosphaera parvula' Ellin514, an aerobic Verrucomicrobial isolate from pasture soil.</title>
        <authorList>
            <person name="Kant R."/>
            <person name="van Passel M.W."/>
            <person name="Sangwan P."/>
            <person name="Palva A."/>
            <person name="Lucas S."/>
            <person name="Copeland A."/>
            <person name="Lapidus A."/>
            <person name="Glavina Del Rio T."/>
            <person name="Dalin E."/>
            <person name="Tice H."/>
            <person name="Bruce D."/>
            <person name="Goodwin L."/>
            <person name="Pitluck S."/>
            <person name="Chertkov O."/>
            <person name="Larimer F.W."/>
            <person name="Land M.L."/>
            <person name="Hauser L."/>
            <person name="Brettin T.S."/>
            <person name="Detter J.C."/>
            <person name="Han S."/>
            <person name="de Vos W.M."/>
            <person name="Janssen P.H."/>
            <person name="Smidt H."/>
        </authorList>
    </citation>
    <scope>NUCLEOTIDE SEQUENCE [LARGE SCALE GENOMIC DNA]</scope>
    <source>
        <strain evidence="1 2">Ellin514</strain>
    </source>
</reference>
<accession>B9XBY1</accession>
<comment type="caution">
    <text evidence="1">The sequence shown here is derived from an EMBL/GenBank/DDBJ whole genome shotgun (WGS) entry which is preliminary data.</text>
</comment>
<dbReference type="Proteomes" id="UP000003688">
    <property type="component" value="Unassembled WGS sequence"/>
</dbReference>
<proteinExistence type="predicted"/>
<dbReference type="EMBL" id="ABOX02000004">
    <property type="protein sequence ID" value="EEF62449.1"/>
    <property type="molecule type" value="Genomic_DNA"/>
</dbReference>
<protein>
    <submittedName>
        <fullName evidence="1">Uncharacterized protein</fullName>
    </submittedName>
</protein>